<gene>
    <name evidence="2" type="ORF">GCM10011391_10240</name>
</gene>
<proteinExistence type="predicted"/>
<name>A0A8J2YDC0_9BACL</name>
<evidence type="ECO:0000256" key="1">
    <source>
        <dbReference type="SAM" id="Phobius"/>
    </source>
</evidence>
<evidence type="ECO:0000313" key="2">
    <source>
        <dbReference type="EMBL" id="GGE33518.1"/>
    </source>
</evidence>
<feature type="transmembrane region" description="Helical" evidence="1">
    <location>
        <begin position="30"/>
        <end position="48"/>
    </location>
</feature>
<accession>A0A8J2YDC0</accession>
<dbReference type="EMBL" id="BMIR01000003">
    <property type="protein sequence ID" value="GGE33518.1"/>
    <property type="molecule type" value="Genomic_DNA"/>
</dbReference>
<keyword evidence="3" id="KW-1185">Reference proteome</keyword>
<keyword evidence="1" id="KW-0472">Membrane</keyword>
<dbReference type="RefSeq" id="WP_188690098.1">
    <property type="nucleotide sequence ID" value="NZ_BMIR01000003.1"/>
</dbReference>
<keyword evidence="1" id="KW-1133">Transmembrane helix</keyword>
<reference evidence="2" key="2">
    <citation type="submission" date="2020-09" db="EMBL/GenBank/DDBJ databases">
        <authorList>
            <person name="Sun Q."/>
            <person name="Zhou Y."/>
        </authorList>
    </citation>
    <scope>NUCLEOTIDE SEQUENCE</scope>
    <source>
        <strain evidence="2">CGMCC 1.15371</strain>
    </source>
</reference>
<protein>
    <submittedName>
        <fullName evidence="2">Uncharacterized protein</fullName>
    </submittedName>
</protein>
<dbReference type="Proteomes" id="UP000628775">
    <property type="component" value="Unassembled WGS sequence"/>
</dbReference>
<sequence length="75" mass="8657">MINCIIVISASLIGYIEIPHLIKVKAKMDLIVFSLLLLFGLILNLLYYNGVHIPNPLDFIKFLTKPLSEWLYRLL</sequence>
<comment type="caution">
    <text evidence="2">The sequence shown here is derived from an EMBL/GenBank/DDBJ whole genome shotgun (WGS) entry which is preliminary data.</text>
</comment>
<evidence type="ECO:0000313" key="3">
    <source>
        <dbReference type="Proteomes" id="UP000628775"/>
    </source>
</evidence>
<organism evidence="2 3">
    <name type="scientific">Pullulanibacillus camelliae</name>
    <dbReference type="NCBI Taxonomy" id="1707096"/>
    <lineage>
        <taxon>Bacteria</taxon>
        <taxon>Bacillati</taxon>
        <taxon>Bacillota</taxon>
        <taxon>Bacilli</taxon>
        <taxon>Bacillales</taxon>
        <taxon>Sporolactobacillaceae</taxon>
        <taxon>Pullulanibacillus</taxon>
    </lineage>
</organism>
<reference evidence="2" key="1">
    <citation type="journal article" date="2014" name="Int. J. Syst. Evol. Microbiol.">
        <title>Complete genome sequence of Corynebacterium casei LMG S-19264T (=DSM 44701T), isolated from a smear-ripened cheese.</title>
        <authorList>
            <consortium name="US DOE Joint Genome Institute (JGI-PGF)"/>
            <person name="Walter F."/>
            <person name="Albersmeier A."/>
            <person name="Kalinowski J."/>
            <person name="Ruckert C."/>
        </authorList>
    </citation>
    <scope>NUCLEOTIDE SEQUENCE</scope>
    <source>
        <strain evidence="2">CGMCC 1.15371</strain>
    </source>
</reference>
<dbReference type="AlphaFoldDB" id="A0A8J2YDC0"/>
<keyword evidence="1" id="KW-0812">Transmembrane</keyword>